<protein>
    <submittedName>
        <fullName evidence="6">Fumarate reductase subunit C</fullName>
    </submittedName>
</protein>
<name>A0A933GKT3_UNCTE</name>
<feature type="transmembrane region" description="Helical" evidence="5">
    <location>
        <begin position="33"/>
        <end position="55"/>
    </location>
</feature>
<keyword evidence="2 5" id="KW-0812">Transmembrane</keyword>
<keyword evidence="1" id="KW-1003">Cell membrane</keyword>
<evidence type="ECO:0000256" key="3">
    <source>
        <dbReference type="ARBA" id="ARBA00022989"/>
    </source>
</evidence>
<dbReference type="InterPro" id="IPR034804">
    <property type="entry name" value="SQR/QFR_C/D"/>
</dbReference>
<evidence type="ECO:0000313" key="6">
    <source>
        <dbReference type="EMBL" id="MBI4595407.1"/>
    </source>
</evidence>
<dbReference type="InterPro" id="IPR003510">
    <property type="entry name" value="Fumarate_red_C"/>
</dbReference>
<gene>
    <name evidence="6" type="ORF">HY730_03405</name>
</gene>
<accession>A0A933GKT3</accession>
<dbReference type="EMBL" id="JACQWF010000152">
    <property type="protein sequence ID" value="MBI4595407.1"/>
    <property type="molecule type" value="Genomic_DNA"/>
</dbReference>
<evidence type="ECO:0000256" key="2">
    <source>
        <dbReference type="ARBA" id="ARBA00022692"/>
    </source>
</evidence>
<feature type="transmembrane region" description="Helical" evidence="5">
    <location>
        <begin position="115"/>
        <end position="136"/>
    </location>
</feature>
<feature type="transmembrane region" description="Helical" evidence="5">
    <location>
        <begin position="76"/>
        <end position="95"/>
    </location>
</feature>
<dbReference type="Proteomes" id="UP000772181">
    <property type="component" value="Unassembled WGS sequence"/>
</dbReference>
<evidence type="ECO:0000256" key="1">
    <source>
        <dbReference type="ARBA" id="ARBA00022475"/>
    </source>
</evidence>
<dbReference type="Gene3D" id="1.20.1300.10">
    <property type="entry name" value="Fumarate reductase/succinate dehydrogenase, transmembrane subunit"/>
    <property type="match status" value="1"/>
</dbReference>
<dbReference type="Pfam" id="PF02300">
    <property type="entry name" value="Fumarate_red_C"/>
    <property type="match status" value="1"/>
</dbReference>
<dbReference type="AlphaFoldDB" id="A0A933GKT3"/>
<comment type="caution">
    <text evidence="6">The sequence shown here is derived from an EMBL/GenBank/DDBJ whole genome shotgun (WGS) entry which is preliminary data.</text>
</comment>
<organism evidence="6 7">
    <name type="scientific">Tectimicrobiota bacterium</name>
    <dbReference type="NCBI Taxonomy" id="2528274"/>
    <lineage>
        <taxon>Bacteria</taxon>
        <taxon>Pseudomonadati</taxon>
        <taxon>Nitrospinota/Tectimicrobiota group</taxon>
        <taxon>Candidatus Tectimicrobiota</taxon>
    </lineage>
</organism>
<evidence type="ECO:0000256" key="4">
    <source>
        <dbReference type="ARBA" id="ARBA00023136"/>
    </source>
</evidence>
<evidence type="ECO:0000256" key="5">
    <source>
        <dbReference type="SAM" id="Phobius"/>
    </source>
</evidence>
<evidence type="ECO:0000313" key="7">
    <source>
        <dbReference type="Proteomes" id="UP000772181"/>
    </source>
</evidence>
<reference evidence="6" key="1">
    <citation type="submission" date="2020-07" db="EMBL/GenBank/DDBJ databases">
        <title>Huge and variable diversity of episymbiotic CPR bacteria and DPANN archaea in groundwater ecosystems.</title>
        <authorList>
            <person name="He C.Y."/>
            <person name="Keren R."/>
            <person name="Whittaker M."/>
            <person name="Farag I.F."/>
            <person name="Doudna J."/>
            <person name="Cate J.H.D."/>
            <person name="Banfield J.F."/>
        </authorList>
    </citation>
    <scope>NUCLEOTIDE SEQUENCE</scope>
    <source>
        <strain evidence="6">NC_groundwater_1482_Ag_S-0.65um_47_24</strain>
    </source>
</reference>
<dbReference type="SUPFAM" id="SSF81343">
    <property type="entry name" value="Fumarate reductase respiratory complex transmembrane subunits"/>
    <property type="match status" value="1"/>
</dbReference>
<sequence length="138" mass="16395">MKVLIRYTLYHPKWYRPRMSVWWWLKKWSYTKFILRELTSLAVAYFAVIILLAVWSLASGPEFYNRFMARMASRPFFVLNMIAFFMVLFHSVTWLNLAPKAMLVSLKGKRVSDRLIIMANYGAWAVVTIMVAWFLVRG</sequence>
<keyword evidence="4 5" id="KW-0472">Membrane</keyword>
<proteinExistence type="predicted"/>
<keyword evidence="3 5" id="KW-1133">Transmembrane helix</keyword>
<dbReference type="GO" id="GO:0016020">
    <property type="term" value="C:membrane"/>
    <property type="evidence" value="ECO:0007669"/>
    <property type="project" value="InterPro"/>
</dbReference>